<reference evidence="1 2" key="1">
    <citation type="submission" date="2017-02" db="EMBL/GenBank/DDBJ databases">
        <title>Whole genome sequencing of Helicobacter bilis strain AAQJH.</title>
        <authorList>
            <person name="Conlan S."/>
            <person name="Thomas P.J."/>
            <person name="Mullikin J."/>
            <person name="Palmore T.N."/>
            <person name="Frank K.M."/>
            <person name="Segre J.A."/>
        </authorList>
    </citation>
    <scope>NUCLEOTIDE SEQUENCE [LARGE SCALE GENOMIC DNA]</scope>
    <source>
        <strain evidence="1 2">AAQJH</strain>
    </source>
</reference>
<dbReference type="RefSeq" id="WP_077388412.1">
    <property type="nucleotide sequence ID" value="NZ_CP019645.1"/>
</dbReference>
<dbReference type="AlphaFoldDB" id="A0A1Q2LG13"/>
<name>A0A1Q2LG13_9HELI</name>
<proteinExistence type="predicted"/>
<dbReference type="PROSITE" id="PS51257">
    <property type="entry name" value="PROKAR_LIPOPROTEIN"/>
    <property type="match status" value="1"/>
</dbReference>
<gene>
    <name evidence="1" type="ORF">XJ32_03835</name>
</gene>
<protein>
    <recommendedName>
        <fullName evidence="3">Lipoprotein</fullName>
    </recommendedName>
</protein>
<organism evidence="1 2">
    <name type="scientific">Helicobacter bilis</name>
    <dbReference type="NCBI Taxonomy" id="37372"/>
    <lineage>
        <taxon>Bacteria</taxon>
        <taxon>Pseudomonadati</taxon>
        <taxon>Campylobacterota</taxon>
        <taxon>Epsilonproteobacteria</taxon>
        <taxon>Campylobacterales</taxon>
        <taxon>Helicobacteraceae</taxon>
        <taxon>Helicobacter</taxon>
    </lineage>
</organism>
<dbReference type="KEGG" id="hbl:XJ32_03835"/>
<accession>A0A1Q2LG13</accession>
<sequence length="76" mass="9048">MKYLMLVAIPLFFIACAEKVVIKEVLIPTKCEIPERIKPQAKDYNDFTEFQTYLRAYYKFIENDLEFCRTGKKTTK</sequence>
<evidence type="ECO:0008006" key="3">
    <source>
        <dbReference type="Google" id="ProtNLM"/>
    </source>
</evidence>
<evidence type="ECO:0000313" key="2">
    <source>
        <dbReference type="Proteomes" id="UP000188298"/>
    </source>
</evidence>
<dbReference type="Proteomes" id="UP000188298">
    <property type="component" value="Chromosome"/>
</dbReference>
<evidence type="ECO:0000313" key="1">
    <source>
        <dbReference type="EMBL" id="AQQ59364.1"/>
    </source>
</evidence>
<dbReference type="EMBL" id="CP019645">
    <property type="protein sequence ID" value="AQQ59364.1"/>
    <property type="molecule type" value="Genomic_DNA"/>
</dbReference>